<evidence type="ECO:0000256" key="3">
    <source>
        <dbReference type="ARBA" id="ARBA00022452"/>
    </source>
</evidence>
<dbReference type="Gene3D" id="2.60.40.1120">
    <property type="entry name" value="Carboxypeptidase-like, regulatory domain"/>
    <property type="match status" value="1"/>
</dbReference>
<dbReference type="Pfam" id="PF13715">
    <property type="entry name" value="CarbopepD_reg_2"/>
    <property type="match status" value="1"/>
</dbReference>
<dbReference type="Pfam" id="PF00593">
    <property type="entry name" value="TonB_dep_Rec_b-barrel"/>
    <property type="match status" value="1"/>
</dbReference>
<comment type="subcellular location">
    <subcellularLocation>
        <location evidence="1 10">Cell outer membrane</location>
        <topology evidence="1 10">Multi-pass membrane protein</topology>
    </subcellularLocation>
</comment>
<evidence type="ECO:0000256" key="2">
    <source>
        <dbReference type="ARBA" id="ARBA00022448"/>
    </source>
</evidence>
<evidence type="ECO:0000259" key="14">
    <source>
        <dbReference type="Pfam" id="PF07715"/>
    </source>
</evidence>
<accession>A0A1V9FVY0</accession>
<evidence type="ECO:0000256" key="12">
    <source>
        <dbReference type="SAM" id="SignalP"/>
    </source>
</evidence>
<organism evidence="15 16">
    <name type="scientific">Niastella vici</name>
    <dbReference type="NCBI Taxonomy" id="1703345"/>
    <lineage>
        <taxon>Bacteria</taxon>
        <taxon>Pseudomonadati</taxon>
        <taxon>Bacteroidota</taxon>
        <taxon>Chitinophagia</taxon>
        <taxon>Chitinophagales</taxon>
        <taxon>Chitinophagaceae</taxon>
        <taxon>Niastella</taxon>
    </lineage>
</organism>
<dbReference type="Pfam" id="PF07715">
    <property type="entry name" value="Plug"/>
    <property type="match status" value="1"/>
</dbReference>
<keyword evidence="6 11" id="KW-0798">TonB box</keyword>
<dbReference type="SUPFAM" id="SSF56935">
    <property type="entry name" value="Porins"/>
    <property type="match status" value="1"/>
</dbReference>
<dbReference type="InterPro" id="IPR039426">
    <property type="entry name" value="TonB-dep_rcpt-like"/>
</dbReference>
<dbReference type="InterPro" id="IPR000531">
    <property type="entry name" value="Beta-barrel_TonB"/>
</dbReference>
<feature type="domain" description="TonB-dependent receptor plug" evidence="14">
    <location>
        <begin position="143"/>
        <end position="220"/>
    </location>
</feature>
<name>A0A1V9FVY0_9BACT</name>
<dbReference type="RefSeq" id="WP_081148909.1">
    <property type="nucleotide sequence ID" value="NZ_LVYD01000050.1"/>
</dbReference>
<dbReference type="STRING" id="1703345.A3860_27815"/>
<keyword evidence="8 15" id="KW-0675">Receptor</keyword>
<comment type="caution">
    <text evidence="15">The sequence shown here is derived from an EMBL/GenBank/DDBJ whole genome shotgun (WGS) entry which is preliminary data.</text>
</comment>
<dbReference type="InterPro" id="IPR008969">
    <property type="entry name" value="CarboxyPept-like_regulatory"/>
</dbReference>
<dbReference type="InterPro" id="IPR012910">
    <property type="entry name" value="Plug_dom"/>
</dbReference>
<evidence type="ECO:0000256" key="5">
    <source>
        <dbReference type="ARBA" id="ARBA00022729"/>
    </source>
</evidence>
<evidence type="ECO:0000256" key="8">
    <source>
        <dbReference type="ARBA" id="ARBA00023170"/>
    </source>
</evidence>
<feature type="chain" id="PRO_5012619053" evidence="12">
    <location>
        <begin position="20"/>
        <end position="785"/>
    </location>
</feature>
<evidence type="ECO:0000256" key="10">
    <source>
        <dbReference type="PROSITE-ProRule" id="PRU01360"/>
    </source>
</evidence>
<protein>
    <submittedName>
        <fullName evidence="15">TonB-dependent receptor</fullName>
    </submittedName>
</protein>
<keyword evidence="3 10" id="KW-1134">Transmembrane beta strand</keyword>
<feature type="domain" description="TonB-dependent receptor-like beta-barrel" evidence="13">
    <location>
        <begin position="284"/>
        <end position="741"/>
    </location>
</feature>
<dbReference type="PANTHER" id="PTHR30069:SF29">
    <property type="entry name" value="HEMOGLOBIN AND HEMOGLOBIN-HAPTOGLOBIN-BINDING PROTEIN 1-RELATED"/>
    <property type="match status" value="1"/>
</dbReference>
<dbReference type="OrthoDB" id="9803050at2"/>
<dbReference type="Gene3D" id="2.170.130.10">
    <property type="entry name" value="TonB-dependent receptor, plug domain"/>
    <property type="match status" value="1"/>
</dbReference>
<dbReference type="GO" id="GO:0009279">
    <property type="term" value="C:cell outer membrane"/>
    <property type="evidence" value="ECO:0007669"/>
    <property type="project" value="UniProtKB-SubCell"/>
</dbReference>
<dbReference type="AlphaFoldDB" id="A0A1V9FVY0"/>
<keyword evidence="9 10" id="KW-0998">Cell outer membrane</keyword>
<evidence type="ECO:0000313" key="15">
    <source>
        <dbReference type="EMBL" id="OQP62502.1"/>
    </source>
</evidence>
<evidence type="ECO:0000256" key="4">
    <source>
        <dbReference type="ARBA" id="ARBA00022692"/>
    </source>
</evidence>
<keyword evidence="4 10" id="KW-0812">Transmembrane</keyword>
<keyword evidence="2 10" id="KW-0813">Transport</keyword>
<dbReference type="InterPro" id="IPR037066">
    <property type="entry name" value="Plug_dom_sf"/>
</dbReference>
<gene>
    <name evidence="15" type="ORF">A3860_27815</name>
</gene>
<dbReference type="EMBL" id="LVYD01000050">
    <property type="protein sequence ID" value="OQP62502.1"/>
    <property type="molecule type" value="Genomic_DNA"/>
</dbReference>
<comment type="similarity">
    <text evidence="10 11">Belongs to the TonB-dependent receptor family.</text>
</comment>
<evidence type="ECO:0000259" key="13">
    <source>
        <dbReference type="Pfam" id="PF00593"/>
    </source>
</evidence>
<dbReference type="PANTHER" id="PTHR30069">
    <property type="entry name" value="TONB-DEPENDENT OUTER MEMBRANE RECEPTOR"/>
    <property type="match status" value="1"/>
</dbReference>
<sequence>MMRFLAIVFGVCCVLCVNAQEKFTLSGYIKDSLSGETLIGATVSVNGHGKSIASNQFGFFSITLPRGTYPVYITFTGYQALELVIDLDRNIEQNFFLITKPVLQEVIVAAARRRRDENVTTAQMGKIDLSINQVKSVPVLLGETDLLKTLQLLPGVRNAGEGNTGLYVRGGGPDQNLILLDDAIVYNTGHLFGFFSIFNSDAIKNISLVKGGMSAQYGGRLSSVLDVAMKEGNLNKFEAEGGIGAIASRLSIQGPIKKNKSSFIVSGRRTYIDLLTKPFISKNSDFYGSGYYFYDFNAKVNYIFSDKDRLYLSGYFGRDVFTYRNSRRAFKADIPWGNSTATLRWNHVFNRKLFANTTLVYNDYAFSFGATQNDFNIKLSSGIHDWSAKTDLDFYASPQHKLRFGGSYTYHTFTPNVLSGNQGDNQFYPDNTMKKYAGEIGIYLQDDWEISQRIKVNAGLRYSRFIQMGPYKIFSKDISGNKTDSVSFGRNKTVKSYDGFEPRFTIRYALNDQTSLKAAITRNIQYIHLVSNAGSTLPTDLWVPSTYRVKPQLSWQYAAGLFRNFNNNMLETSVEVYYKKMDNQIEYREGYTPSLKDPEEDFVFGKGWSYGTELFINKTRGKFTGWIGYTLSWSWRQFDTLNDGKKYPSKYDRRHDLSVVGTYQLNKKWKLSGVFVYGSGNAVSLPERFYVIGGILTQEYSKINQYRLAPYHRMDLSATLTPHTKPNQRWQQSWVFSIYNVYSRLNPYFVYFSQNGSPYDGSLTIEAQQVSLFPIIPAVTWNFKF</sequence>
<dbReference type="Gene3D" id="2.40.170.20">
    <property type="entry name" value="TonB-dependent receptor, beta-barrel domain"/>
    <property type="match status" value="1"/>
</dbReference>
<evidence type="ECO:0000256" key="6">
    <source>
        <dbReference type="ARBA" id="ARBA00023077"/>
    </source>
</evidence>
<dbReference type="GO" id="GO:0044718">
    <property type="term" value="P:siderophore transmembrane transport"/>
    <property type="evidence" value="ECO:0007669"/>
    <property type="project" value="TreeGrafter"/>
</dbReference>
<keyword evidence="7 10" id="KW-0472">Membrane</keyword>
<evidence type="ECO:0000313" key="16">
    <source>
        <dbReference type="Proteomes" id="UP000192796"/>
    </source>
</evidence>
<reference evidence="15 16" key="1">
    <citation type="submission" date="2016-03" db="EMBL/GenBank/DDBJ databases">
        <title>Niastella vici sp. nov., isolated from farmland soil.</title>
        <authorList>
            <person name="Chen L."/>
            <person name="Wang D."/>
            <person name="Yang S."/>
            <person name="Wang G."/>
        </authorList>
    </citation>
    <scope>NUCLEOTIDE SEQUENCE [LARGE SCALE GENOMIC DNA]</scope>
    <source>
        <strain evidence="15 16">DJ57</strain>
    </source>
</reference>
<feature type="signal peptide" evidence="12">
    <location>
        <begin position="1"/>
        <end position="19"/>
    </location>
</feature>
<evidence type="ECO:0000256" key="1">
    <source>
        <dbReference type="ARBA" id="ARBA00004571"/>
    </source>
</evidence>
<evidence type="ECO:0000256" key="9">
    <source>
        <dbReference type="ARBA" id="ARBA00023237"/>
    </source>
</evidence>
<proteinExistence type="inferred from homology"/>
<evidence type="ECO:0000256" key="7">
    <source>
        <dbReference type="ARBA" id="ARBA00023136"/>
    </source>
</evidence>
<dbReference type="InterPro" id="IPR036942">
    <property type="entry name" value="Beta-barrel_TonB_sf"/>
</dbReference>
<keyword evidence="5 12" id="KW-0732">Signal</keyword>
<keyword evidence="16" id="KW-1185">Reference proteome</keyword>
<dbReference type="GO" id="GO:0015344">
    <property type="term" value="F:siderophore uptake transmembrane transporter activity"/>
    <property type="evidence" value="ECO:0007669"/>
    <property type="project" value="TreeGrafter"/>
</dbReference>
<dbReference type="Proteomes" id="UP000192796">
    <property type="component" value="Unassembled WGS sequence"/>
</dbReference>
<evidence type="ECO:0000256" key="11">
    <source>
        <dbReference type="RuleBase" id="RU003357"/>
    </source>
</evidence>
<dbReference type="PROSITE" id="PS52016">
    <property type="entry name" value="TONB_DEPENDENT_REC_3"/>
    <property type="match status" value="1"/>
</dbReference>
<dbReference type="SUPFAM" id="SSF49464">
    <property type="entry name" value="Carboxypeptidase regulatory domain-like"/>
    <property type="match status" value="1"/>
</dbReference>